<dbReference type="EMBL" id="JAPDOD010000015">
    <property type="protein sequence ID" value="MDA0161962.1"/>
    <property type="molecule type" value="Genomic_DNA"/>
</dbReference>
<reference evidence="2" key="1">
    <citation type="submission" date="2022-10" db="EMBL/GenBank/DDBJ databases">
        <title>The WGS of Solirubrobacter ginsenosidimutans DSM 21036.</title>
        <authorList>
            <person name="Jiang Z."/>
        </authorList>
    </citation>
    <scope>NUCLEOTIDE SEQUENCE</scope>
    <source>
        <strain evidence="2">DSM 21036</strain>
    </source>
</reference>
<comment type="caution">
    <text evidence="2">The sequence shown here is derived from an EMBL/GenBank/DDBJ whole genome shotgun (WGS) entry which is preliminary data.</text>
</comment>
<organism evidence="2 3">
    <name type="scientific">Solirubrobacter ginsenosidimutans</name>
    <dbReference type="NCBI Taxonomy" id="490573"/>
    <lineage>
        <taxon>Bacteria</taxon>
        <taxon>Bacillati</taxon>
        <taxon>Actinomycetota</taxon>
        <taxon>Thermoleophilia</taxon>
        <taxon>Solirubrobacterales</taxon>
        <taxon>Solirubrobacteraceae</taxon>
        <taxon>Solirubrobacter</taxon>
    </lineage>
</organism>
<keyword evidence="1" id="KW-0812">Transmembrane</keyword>
<evidence type="ECO:0000256" key="1">
    <source>
        <dbReference type="SAM" id="Phobius"/>
    </source>
</evidence>
<keyword evidence="3" id="KW-1185">Reference proteome</keyword>
<protein>
    <submittedName>
        <fullName evidence="2">WD40 repeat domain-containing protein</fullName>
    </submittedName>
</protein>
<gene>
    <name evidence="2" type="ORF">OM076_16935</name>
</gene>
<proteinExistence type="predicted"/>
<accession>A0A9X3MVC7</accession>
<dbReference type="InterPro" id="IPR015943">
    <property type="entry name" value="WD40/YVTN_repeat-like_dom_sf"/>
</dbReference>
<dbReference type="InterPro" id="IPR001680">
    <property type="entry name" value="WD40_rpt"/>
</dbReference>
<feature type="transmembrane region" description="Helical" evidence="1">
    <location>
        <begin position="48"/>
        <end position="65"/>
    </location>
</feature>
<dbReference type="Gene3D" id="2.130.10.10">
    <property type="entry name" value="YVTN repeat-like/Quinoprotein amine dehydrogenase"/>
    <property type="match status" value="1"/>
</dbReference>
<evidence type="ECO:0000313" key="2">
    <source>
        <dbReference type="EMBL" id="MDA0161962.1"/>
    </source>
</evidence>
<name>A0A9X3MVC7_9ACTN</name>
<dbReference type="RefSeq" id="WP_270041197.1">
    <property type="nucleotide sequence ID" value="NZ_JAPDOD010000015.1"/>
</dbReference>
<keyword evidence="1" id="KW-1133">Transmembrane helix</keyword>
<sequence>MTRDQVDALERALREAEPPDAGPARERARRTVLAAHDATRTRRRARRAVPLVCTALAAILAALFVTQRDSGPAQAVERLVREIVREPKATPVPVPKSEFALPAAGRLLVSGADGLFVVSRNGHRTALGDYEDADWSPRGWFVAATNARTLTALNPANGHVRWKVQPGGPVSLPRWAPDGLHIAYRAGHTLRIVYGNGEHDVIAGRDMAAVAPAWRPNTPRTVAWAAGDGTVTVEDADTAKVLWTFRSGAVRHLAWSDDGRTLLIAGRRHGTVRDLVAGTSTPLRLDGDLLAVAAARGRFAFAVRRGTRTEIRLRGTVLVSAAGRLDDLAWSPDGRWLLAGDATTGEWLLARATGRASVSSLSVAPRFGSGARTRGWCC</sequence>
<dbReference type="Proteomes" id="UP001149140">
    <property type="component" value="Unassembled WGS sequence"/>
</dbReference>
<dbReference type="SUPFAM" id="SSF69304">
    <property type="entry name" value="Tricorn protease N-terminal domain"/>
    <property type="match status" value="1"/>
</dbReference>
<dbReference type="AlphaFoldDB" id="A0A9X3MVC7"/>
<dbReference type="Pfam" id="PF00400">
    <property type="entry name" value="WD40"/>
    <property type="match status" value="2"/>
</dbReference>
<keyword evidence="1" id="KW-0472">Membrane</keyword>
<evidence type="ECO:0000313" key="3">
    <source>
        <dbReference type="Proteomes" id="UP001149140"/>
    </source>
</evidence>